<evidence type="ECO:0000256" key="2">
    <source>
        <dbReference type="SAM" id="MobiDB-lite"/>
    </source>
</evidence>
<dbReference type="PROSITE" id="PS50158">
    <property type="entry name" value="ZF_CCHC"/>
    <property type="match status" value="1"/>
</dbReference>
<dbReference type="Proteomes" id="UP000829196">
    <property type="component" value="Unassembled WGS sequence"/>
</dbReference>
<feature type="domain" description="CCHC-type" evidence="3">
    <location>
        <begin position="112"/>
        <end position="125"/>
    </location>
</feature>
<reference evidence="4" key="1">
    <citation type="journal article" date="2022" name="Front. Genet.">
        <title>Chromosome-Scale Assembly of the Dendrobium nobile Genome Provides Insights Into the Molecular Mechanism of the Biosynthesis of the Medicinal Active Ingredient of Dendrobium.</title>
        <authorList>
            <person name="Xu Q."/>
            <person name="Niu S.-C."/>
            <person name="Li K.-L."/>
            <person name="Zheng P.-J."/>
            <person name="Zhang X.-J."/>
            <person name="Jia Y."/>
            <person name="Liu Y."/>
            <person name="Niu Y.-X."/>
            <person name="Yu L.-H."/>
            <person name="Chen D.-F."/>
            <person name="Zhang G.-Q."/>
        </authorList>
    </citation>
    <scope>NUCLEOTIDE SEQUENCE</scope>
    <source>
        <tissue evidence="4">Leaf</tissue>
    </source>
</reference>
<keyword evidence="1" id="KW-0863">Zinc-finger</keyword>
<dbReference type="InterPro" id="IPR001878">
    <property type="entry name" value="Znf_CCHC"/>
</dbReference>
<gene>
    <name evidence="4" type="ORF">KFK09_023446</name>
</gene>
<dbReference type="InterPro" id="IPR054722">
    <property type="entry name" value="PolX-like_BBD"/>
</dbReference>
<evidence type="ECO:0000313" key="4">
    <source>
        <dbReference type="EMBL" id="KAI0497118.1"/>
    </source>
</evidence>
<evidence type="ECO:0000313" key="5">
    <source>
        <dbReference type="Proteomes" id="UP000829196"/>
    </source>
</evidence>
<dbReference type="EMBL" id="JAGYWB010000016">
    <property type="protein sequence ID" value="KAI0497118.1"/>
    <property type="molecule type" value="Genomic_DNA"/>
</dbReference>
<feature type="compositionally biased region" description="Low complexity" evidence="2">
    <location>
        <begin position="56"/>
        <end position="65"/>
    </location>
</feature>
<accession>A0A8T3AM78</accession>
<dbReference type="InterPro" id="IPR025724">
    <property type="entry name" value="GAG-pre-integrase_dom"/>
</dbReference>
<sequence>MDCHPFIIPSNQVFGLFSNPSLSMPCIHSCAVKRLICKTSKKKEAPPPSDHTTLWTNRSNSSRGRFTSRGRGRGAPFRTISSSSNATYIPNYNSNQSQTLPVPASNSNHPTCQICGKQGHIALNCWHRCNMQYARSAPTQNQCALLTGSSSNVSSPITEWVLDSRASSHLTSDAAHIQQPTPYFGADTVSVASGNTLPIRNTGQGILPLPDSNRKLRLKNLLHVPLLSHNLLSIHKLTSDNNCSILFYAHGFLIKDLSDNNSTLLRGRSGRSRDGLYPLSTVSTASPQALQSSVNKLQPWHTRLGHPNHSILQCLSRIVPSICTPPSSFMCTSCNVAKSHKLPFSSSTSHVLKPF</sequence>
<evidence type="ECO:0000256" key="1">
    <source>
        <dbReference type="PROSITE-ProRule" id="PRU00047"/>
    </source>
</evidence>
<name>A0A8T3AM78_DENNO</name>
<evidence type="ECO:0000259" key="3">
    <source>
        <dbReference type="PROSITE" id="PS50158"/>
    </source>
</evidence>
<proteinExistence type="predicted"/>
<keyword evidence="1" id="KW-0479">Metal-binding</keyword>
<dbReference type="Pfam" id="PF22936">
    <property type="entry name" value="Pol_BBD"/>
    <property type="match status" value="1"/>
</dbReference>
<comment type="caution">
    <text evidence="4">The sequence shown here is derived from an EMBL/GenBank/DDBJ whole genome shotgun (WGS) entry which is preliminary data.</text>
</comment>
<keyword evidence="1" id="KW-0862">Zinc</keyword>
<keyword evidence="5" id="KW-1185">Reference proteome</keyword>
<dbReference type="GO" id="GO:0003676">
    <property type="term" value="F:nucleic acid binding"/>
    <property type="evidence" value="ECO:0007669"/>
    <property type="project" value="InterPro"/>
</dbReference>
<dbReference type="AlphaFoldDB" id="A0A8T3AM78"/>
<dbReference type="OrthoDB" id="689502at2759"/>
<dbReference type="Pfam" id="PF13976">
    <property type="entry name" value="gag_pre-integrs"/>
    <property type="match status" value="1"/>
</dbReference>
<organism evidence="4 5">
    <name type="scientific">Dendrobium nobile</name>
    <name type="common">Orchid</name>
    <dbReference type="NCBI Taxonomy" id="94219"/>
    <lineage>
        <taxon>Eukaryota</taxon>
        <taxon>Viridiplantae</taxon>
        <taxon>Streptophyta</taxon>
        <taxon>Embryophyta</taxon>
        <taxon>Tracheophyta</taxon>
        <taxon>Spermatophyta</taxon>
        <taxon>Magnoliopsida</taxon>
        <taxon>Liliopsida</taxon>
        <taxon>Asparagales</taxon>
        <taxon>Orchidaceae</taxon>
        <taxon>Epidendroideae</taxon>
        <taxon>Malaxideae</taxon>
        <taxon>Dendrobiinae</taxon>
        <taxon>Dendrobium</taxon>
    </lineage>
</organism>
<feature type="region of interest" description="Disordered" evidence="2">
    <location>
        <begin position="41"/>
        <end position="80"/>
    </location>
</feature>
<dbReference type="GO" id="GO:0008270">
    <property type="term" value="F:zinc ion binding"/>
    <property type="evidence" value="ECO:0007669"/>
    <property type="project" value="UniProtKB-KW"/>
</dbReference>
<protein>
    <recommendedName>
        <fullName evidence="3">CCHC-type domain-containing protein</fullName>
    </recommendedName>
</protein>